<dbReference type="KEGG" id="trg:TRUGW13939_06640"/>
<protein>
    <submittedName>
        <fullName evidence="7">Uncharacterized protein</fullName>
    </submittedName>
</protein>
<sequence length="249" mass="27673">MTVQQQQSPPKPAWKQFSNFANGHPLGIEKTLRLIQAICQILSSSIFVSYIPNAVYAVGCSSARNQIALARRYLRFFKFIESFNSGYAAWQVPALTGTDSIRKIVIVAKWSVFGVYYAMEDLTILDAMGIWATPWAKDTFVESNKWWFYAIALSLIGSTFSLFFPPPEFRGKPQQSQKSGNTETEKTPATEQTKLDLTPIVKGIIVDGCDILLPGSFLGWIQATPTQVGVAMVVSTLVTSKDIWVKANM</sequence>
<dbReference type="GO" id="GO:0016559">
    <property type="term" value="P:peroxisome fission"/>
    <property type="evidence" value="ECO:0007669"/>
    <property type="project" value="InterPro"/>
</dbReference>
<evidence type="ECO:0000256" key="6">
    <source>
        <dbReference type="SAM" id="Phobius"/>
    </source>
</evidence>
<evidence type="ECO:0000256" key="5">
    <source>
        <dbReference type="SAM" id="MobiDB-lite"/>
    </source>
</evidence>
<dbReference type="RefSeq" id="XP_035345684.1">
    <property type="nucleotide sequence ID" value="XM_035489791.1"/>
</dbReference>
<evidence type="ECO:0000313" key="7">
    <source>
        <dbReference type="EMBL" id="QKX59506.1"/>
    </source>
</evidence>
<feature type="region of interest" description="Disordered" evidence="5">
    <location>
        <begin position="170"/>
        <end position="192"/>
    </location>
</feature>
<dbReference type="OrthoDB" id="3636394at2759"/>
<evidence type="ECO:0000256" key="3">
    <source>
        <dbReference type="ARBA" id="ARBA00023140"/>
    </source>
</evidence>
<feature type="transmembrane region" description="Helical" evidence="6">
    <location>
        <begin position="146"/>
        <end position="164"/>
    </location>
</feature>
<dbReference type="AlphaFoldDB" id="A0A7H8R0F3"/>
<dbReference type="EMBL" id="CP055900">
    <property type="protein sequence ID" value="QKX59506.1"/>
    <property type="molecule type" value="Genomic_DNA"/>
</dbReference>
<dbReference type="Proteomes" id="UP000509510">
    <property type="component" value="Chromosome III"/>
</dbReference>
<dbReference type="InterPro" id="IPR008733">
    <property type="entry name" value="PEX11"/>
</dbReference>
<accession>A0A7H8R0F3</accession>
<evidence type="ECO:0000313" key="8">
    <source>
        <dbReference type="Proteomes" id="UP000509510"/>
    </source>
</evidence>
<dbReference type="PANTHER" id="PTHR12652:SF23">
    <property type="entry name" value="MICROBODY (PEROXISOME) PROLIFERATION PROTEIN PEROXIN 11B (EUROFUNG)"/>
    <property type="match status" value="1"/>
</dbReference>
<comment type="subcellular location">
    <subcellularLocation>
        <location evidence="4">Peroxisome membrane</location>
    </subcellularLocation>
</comment>
<evidence type="ECO:0000256" key="2">
    <source>
        <dbReference type="ARBA" id="ARBA00023136"/>
    </source>
</evidence>
<name>A0A7H8R0F3_TALRU</name>
<gene>
    <name evidence="7" type="ORF">TRUGW13939_06640</name>
</gene>
<keyword evidence="8" id="KW-1185">Reference proteome</keyword>
<proteinExistence type="predicted"/>
<dbReference type="PANTHER" id="PTHR12652">
    <property type="entry name" value="PEROXISOMAL BIOGENESIS FACTOR 11"/>
    <property type="match status" value="1"/>
</dbReference>
<keyword evidence="1" id="KW-0962">Peroxisome biogenesis</keyword>
<keyword evidence="2 6" id="KW-0472">Membrane</keyword>
<organism evidence="7 8">
    <name type="scientific">Talaromyces rugulosus</name>
    <name type="common">Penicillium rugulosum</name>
    <dbReference type="NCBI Taxonomy" id="121627"/>
    <lineage>
        <taxon>Eukaryota</taxon>
        <taxon>Fungi</taxon>
        <taxon>Dikarya</taxon>
        <taxon>Ascomycota</taxon>
        <taxon>Pezizomycotina</taxon>
        <taxon>Eurotiomycetes</taxon>
        <taxon>Eurotiomycetidae</taxon>
        <taxon>Eurotiales</taxon>
        <taxon>Trichocomaceae</taxon>
        <taxon>Talaromyces</taxon>
        <taxon>Talaromyces sect. Islandici</taxon>
    </lineage>
</organism>
<keyword evidence="3" id="KW-0576">Peroxisome</keyword>
<keyword evidence="6" id="KW-1133">Transmembrane helix</keyword>
<evidence type="ECO:0000256" key="4">
    <source>
        <dbReference type="ARBA" id="ARBA00046271"/>
    </source>
</evidence>
<keyword evidence="6" id="KW-0812">Transmembrane</keyword>
<reference evidence="8" key="1">
    <citation type="submission" date="2020-06" db="EMBL/GenBank/DDBJ databases">
        <title>A chromosome-scale genome assembly of Talaromyces rugulosus W13939.</title>
        <authorList>
            <person name="Wang B."/>
            <person name="Guo L."/>
            <person name="Ye K."/>
            <person name="Wang L."/>
        </authorList>
    </citation>
    <scope>NUCLEOTIDE SEQUENCE [LARGE SCALE GENOMIC DNA]</scope>
    <source>
        <strain evidence="8">W13939</strain>
    </source>
</reference>
<feature type="compositionally biased region" description="Polar residues" evidence="5">
    <location>
        <begin position="173"/>
        <end position="182"/>
    </location>
</feature>
<evidence type="ECO:0000256" key="1">
    <source>
        <dbReference type="ARBA" id="ARBA00022593"/>
    </source>
</evidence>
<dbReference type="Pfam" id="PF05648">
    <property type="entry name" value="PEX11"/>
    <property type="match status" value="1"/>
</dbReference>
<dbReference type="GeneID" id="55994135"/>
<dbReference type="GO" id="GO:0005778">
    <property type="term" value="C:peroxisomal membrane"/>
    <property type="evidence" value="ECO:0007669"/>
    <property type="project" value="UniProtKB-SubCell"/>
</dbReference>